<comment type="caution">
    <text evidence="1">The sequence shown here is derived from an EMBL/GenBank/DDBJ whole genome shotgun (WGS) entry which is preliminary data.</text>
</comment>
<dbReference type="Pfam" id="PF19797">
    <property type="entry name" value="DUF6281"/>
    <property type="match status" value="1"/>
</dbReference>
<keyword evidence="2" id="KW-1185">Reference proteome</keyword>
<dbReference type="EMBL" id="JBHSKM010000008">
    <property type="protein sequence ID" value="MFC5215242.1"/>
    <property type="molecule type" value="Genomic_DNA"/>
</dbReference>
<evidence type="ECO:0000313" key="2">
    <source>
        <dbReference type="Proteomes" id="UP001596263"/>
    </source>
</evidence>
<organism evidence="1 2">
    <name type="scientific">Streptomyces coerulescens</name>
    <dbReference type="NCBI Taxonomy" id="29304"/>
    <lineage>
        <taxon>Bacteria</taxon>
        <taxon>Bacillati</taxon>
        <taxon>Actinomycetota</taxon>
        <taxon>Actinomycetes</taxon>
        <taxon>Kitasatosporales</taxon>
        <taxon>Streptomycetaceae</taxon>
        <taxon>Streptomyces</taxon>
    </lineage>
</organism>
<sequence length="131" mass="13243">MKNAPVSPWGSKPIPDAPRTARRLLPAVLLVLTAAGCAEGGAAEPDGAAAASCAYVVTYADRTYLDTGEGDFTVGEKLGTATVPACDDTPNDPGDTVAAHRVSAYEVEGTDPAVAIAVGDTPAEATLMKAR</sequence>
<proteinExistence type="predicted"/>
<dbReference type="InterPro" id="IPR046248">
    <property type="entry name" value="DUF6281"/>
</dbReference>
<accession>A0ABW0CJ37</accession>
<dbReference type="RefSeq" id="WP_380853016.1">
    <property type="nucleotide sequence ID" value="NZ_JBHSKM010000008.1"/>
</dbReference>
<protein>
    <submittedName>
        <fullName evidence="1">DUF6281 family protein</fullName>
    </submittedName>
</protein>
<dbReference type="Proteomes" id="UP001596263">
    <property type="component" value="Unassembled WGS sequence"/>
</dbReference>
<name>A0ABW0CJ37_STRCD</name>
<evidence type="ECO:0000313" key="1">
    <source>
        <dbReference type="EMBL" id="MFC5215242.1"/>
    </source>
</evidence>
<reference evidence="2" key="1">
    <citation type="journal article" date="2019" name="Int. J. Syst. Evol. Microbiol.">
        <title>The Global Catalogue of Microorganisms (GCM) 10K type strain sequencing project: providing services to taxonomists for standard genome sequencing and annotation.</title>
        <authorList>
            <consortium name="The Broad Institute Genomics Platform"/>
            <consortium name="The Broad Institute Genome Sequencing Center for Infectious Disease"/>
            <person name="Wu L."/>
            <person name="Ma J."/>
        </authorList>
    </citation>
    <scope>NUCLEOTIDE SEQUENCE [LARGE SCALE GENOMIC DNA]</scope>
    <source>
        <strain evidence="2">KCTC 42586</strain>
    </source>
</reference>
<gene>
    <name evidence="1" type="ORF">ACFPQ9_15485</name>
</gene>